<protein>
    <submittedName>
        <fullName evidence="5">Peptidoglycan DD-metalloendopeptidase family protein</fullName>
    </submittedName>
</protein>
<dbReference type="Pfam" id="PF01551">
    <property type="entry name" value="Peptidase_M23"/>
    <property type="match status" value="1"/>
</dbReference>
<accession>A0A8J6LMT1</accession>
<dbReference type="PANTHER" id="PTHR21666">
    <property type="entry name" value="PEPTIDASE-RELATED"/>
    <property type="match status" value="1"/>
</dbReference>
<evidence type="ECO:0000313" key="6">
    <source>
        <dbReference type="Proteomes" id="UP000657177"/>
    </source>
</evidence>
<feature type="domain" description="M23ase beta-sheet core" evidence="3">
    <location>
        <begin position="288"/>
        <end position="383"/>
    </location>
</feature>
<dbReference type="Gene3D" id="2.70.70.10">
    <property type="entry name" value="Glucose Permease (Domain IIA)"/>
    <property type="match status" value="1"/>
</dbReference>
<evidence type="ECO:0000259" key="4">
    <source>
        <dbReference type="Pfam" id="PF24568"/>
    </source>
</evidence>
<name>A0A8J6LMT1_9FIRM</name>
<keyword evidence="6" id="KW-1185">Reference proteome</keyword>
<dbReference type="GO" id="GO:0004222">
    <property type="term" value="F:metalloendopeptidase activity"/>
    <property type="evidence" value="ECO:0007669"/>
    <property type="project" value="TreeGrafter"/>
</dbReference>
<feature type="coiled-coil region" evidence="2">
    <location>
        <begin position="167"/>
        <end position="257"/>
    </location>
</feature>
<evidence type="ECO:0000256" key="2">
    <source>
        <dbReference type="SAM" id="Coils"/>
    </source>
</evidence>
<dbReference type="FunFam" id="2.70.70.10:FF:000006">
    <property type="entry name" value="M23 family peptidase"/>
    <property type="match status" value="1"/>
</dbReference>
<sequence length="389" mass="44215">MRQEGQRSRFGRVLVFLSFLFFVPLLTAQEEAELERINRLIERTKQQLSTMKKQESSVLSALLTAQQELDQIELELERLDQRLRLVQREITKLEREQAQVEQELARLNRLQRERADQYNRRLVAVYKYGPLSYLELLVAAENFADLISKFEMVSYFLRADARLIAEVTAIKEEISAHQRTLQGKRRELDQQRAAVISLEKAAAEQQKLKAALVKKAEEELNKIQQDRKRLEAALDELEETSRQIEAEIKRRQQKEAMGTGKLIWPLPVKGRISSPFGERMHPILKQKRFHSGIDIAVPTGTDVLAADRGRVMISGWNGGYGYFIVIDHGNGLATAYAHNSRLLVKEGDVVAQGQVIAKSGSTGLSTGPHLHFEVRKEGAPVDPAGYLPK</sequence>
<dbReference type="SUPFAM" id="SSF51261">
    <property type="entry name" value="Duplicated hybrid motif"/>
    <property type="match status" value="1"/>
</dbReference>
<dbReference type="Pfam" id="PF24568">
    <property type="entry name" value="CC_PcsB"/>
    <property type="match status" value="1"/>
</dbReference>
<keyword evidence="2" id="KW-0175">Coiled coil</keyword>
<dbReference type="CDD" id="cd12797">
    <property type="entry name" value="M23_peptidase"/>
    <property type="match status" value="1"/>
</dbReference>
<dbReference type="InterPro" id="IPR011055">
    <property type="entry name" value="Dup_hybrid_motif"/>
</dbReference>
<feature type="coiled-coil region" evidence="2">
    <location>
        <begin position="27"/>
        <end position="120"/>
    </location>
</feature>
<proteinExistence type="predicted"/>
<dbReference type="PANTHER" id="PTHR21666:SF270">
    <property type="entry name" value="MUREIN HYDROLASE ACTIVATOR ENVC"/>
    <property type="match status" value="1"/>
</dbReference>
<dbReference type="RefSeq" id="WP_181339611.1">
    <property type="nucleotide sequence ID" value="NZ_JAAKDE010000012.1"/>
</dbReference>
<dbReference type="InterPro" id="IPR057309">
    <property type="entry name" value="PcsB_CC"/>
</dbReference>
<organism evidence="5 6">
    <name type="scientific">Capillibacterium thermochitinicola</name>
    <dbReference type="NCBI Taxonomy" id="2699427"/>
    <lineage>
        <taxon>Bacteria</taxon>
        <taxon>Bacillati</taxon>
        <taxon>Bacillota</taxon>
        <taxon>Capillibacterium</taxon>
    </lineage>
</organism>
<dbReference type="Proteomes" id="UP000657177">
    <property type="component" value="Unassembled WGS sequence"/>
</dbReference>
<keyword evidence="1" id="KW-0732">Signal</keyword>
<dbReference type="AlphaFoldDB" id="A0A8J6LMT1"/>
<evidence type="ECO:0000256" key="1">
    <source>
        <dbReference type="ARBA" id="ARBA00022729"/>
    </source>
</evidence>
<dbReference type="EMBL" id="JAAKDE010000012">
    <property type="protein sequence ID" value="MBA2133158.1"/>
    <property type="molecule type" value="Genomic_DNA"/>
</dbReference>
<dbReference type="InterPro" id="IPR050570">
    <property type="entry name" value="Cell_wall_metabolism_enzyme"/>
</dbReference>
<gene>
    <name evidence="5" type="ORF">G5B42_06335</name>
</gene>
<evidence type="ECO:0000259" key="3">
    <source>
        <dbReference type="Pfam" id="PF01551"/>
    </source>
</evidence>
<reference evidence="5" key="1">
    <citation type="submission" date="2020-06" db="EMBL/GenBank/DDBJ databases">
        <title>Novel chitinolytic bacterium.</title>
        <authorList>
            <person name="Ungkulpasvich U."/>
            <person name="Kosugi A."/>
            <person name="Uke A."/>
        </authorList>
    </citation>
    <scope>NUCLEOTIDE SEQUENCE</scope>
    <source>
        <strain evidence="5">UUS1-1</strain>
    </source>
</reference>
<dbReference type="InterPro" id="IPR016047">
    <property type="entry name" value="M23ase_b-sheet_dom"/>
</dbReference>
<comment type="caution">
    <text evidence="5">The sequence shown here is derived from an EMBL/GenBank/DDBJ whole genome shotgun (WGS) entry which is preliminary data.</text>
</comment>
<feature type="domain" description="Peptidoglycan hydrolase PcsB coiled-coil" evidence="4">
    <location>
        <begin position="112"/>
        <end position="175"/>
    </location>
</feature>
<evidence type="ECO:0000313" key="5">
    <source>
        <dbReference type="EMBL" id="MBA2133158.1"/>
    </source>
</evidence>
<dbReference type="Gene3D" id="6.10.250.3150">
    <property type="match status" value="1"/>
</dbReference>